<feature type="domain" description="BTB" evidence="2">
    <location>
        <begin position="94"/>
        <end position="182"/>
    </location>
</feature>
<organism evidence="3 4">
    <name type="scientific">Fusarium solani</name>
    <name type="common">Filamentous fungus</name>
    <dbReference type="NCBI Taxonomy" id="169388"/>
    <lineage>
        <taxon>Eukaryota</taxon>
        <taxon>Fungi</taxon>
        <taxon>Dikarya</taxon>
        <taxon>Ascomycota</taxon>
        <taxon>Pezizomycotina</taxon>
        <taxon>Sordariomycetes</taxon>
        <taxon>Hypocreomycetidae</taxon>
        <taxon>Hypocreales</taxon>
        <taxon>Nectriaceae</taxon>
        <taxon>Fusarium</taxon>
        <taxon>Fusarium solani species complex</taxon>
    </lineage>
</organism>
<evidence type="ECO:0000313" key="3">
    <source>
        <dbReference type="EMBL" id="KAH7273193.1"/>
    </source>
</evidence>
<dbReference type="InterPro" id="IPR000210">
    <property type="entry name" value="BTB/POZ_dom"/>
</dbReference>
<feature type="region of interest" description="Disordered" evidence="1">
    <location>
        <begin position="17"/>
        <end position="58"/>
    </location>
</feature>
<evidence type="ECO:0000313" key="4">
    <source>
        <dbReference type="Proteomes" id="UP000736672"/>
    </source>
</evidence>
<evidence type="ECO:0000259" key="2">
    <source>
        <dbReference type="Pfam" id="PF00651"/>
    </source>
</evidence>
<dbReference type="InterPro" id="IPR011333">
    <property type="entry name" value="SKP1/BTB/POZ_sf"/>
</dbReference>
<reference evidence="3" key="1">
    <citation type="journal article" date="2021" name="Nat. Commun.">
        <title>Genetic determinants of endophytism in the Arabidopsis root mycobiome.</title>
        <authorList>
            <person name="Mesny F."/>
            <person name="Miyauchi S."/>
            <person name="Thiergart T."/>
            <person name="Pickel B."/>
            <person name="Atanasova L."/>
            <person name="Karlsson M."/>
            <person name="Huettel B."/>
            <person name="Barry K.W."/>
            <person name="Haridas S."/>
            <person name="Chen C."/>
            <person name="Bauer D."/>
            <person name="Andreopoulos W."/>
            <person name="Pangilinan J."/>
            <person name="LaButti K."/>
            <person name="Riley R."/>
            <person name="Lipzen A."/>
            <person name="Clum A."/>
            <person name="Drula E."/>
            <person name="Henrissat B."/>
            <person name="Kohler A."/>
            <person name="Grigoriev I.V."/>
            <person name="Martin F.M."/>
            <person name="Hacquard S."/>
        </authorList>
    </citation>
    <scope>NUCLEOTIDE SEQUENCE</scope>
    <source>
        <strain evidence="3">FSSC 5 MPI-SDFR-AT-0091</strain>
    </source>
</reference>
<accession>A0A9P9L2T0</accession>
<feature type="compositionally biased region" description="Basic and acidic residues" evidence="1">
    <location>
        <begin position="17"/>
        <end position="36"/>
    </location>
</feature>
<sequence length="380" mass="42951">MKTSLLVLDPKGDTELILRRPNLDKHKESNQEEPAVKSDSAAVEADSPETVDGKPPTDKTVIDVFCDRSASIHELADVHGLKPYDENSQPVEIRFRVSSAHLILASPVFKAMLDGPFSETVRNERGLYEIKAFEWNAEALLILLDIIHGHHRSAPKAVDLNMLEQIALLVDYYQCHEIVEVFADKWVAAHRDAIPQEYSKSCLSWMFVAWVFSANDLFNSMVSVSVKHSRSPVQTNLPIPNTILEKVESRRQSLIDQIIDNLYGMLESLWATTDGCRAECSCMLLGSLMKQMREGGFEIPKPAGRIAQEKSVVEWRRFVSGLNSPIWRLLGIPLKHECSFKDKTQPWMDDMGRTFMNGIRFENFHTTKSSPNKVSSPEAQ</sequence>
<dbReference type="AlphaFoldDB" id="A0A9P9L2T0"/>
<comment type="caution">
    <text evidence="3">The sequence shown here is derived from an EMBL/GenBank/DDBJ whole genome shotgun (WGS) entry which is preliminary data.</text>
</comment>
<keyword evidence="4" id="KW-1185">Reference proteome</keyword>
<dbReference type="OrthoDB" id="5326346at2759"/>
<protein>
    <recommendedName>
        <fullName evidence="2">BTB domain-containing protein</fullName>
    </recommendedName>
</protein>
<name>A0A9P9L2T0_FUSSL</name>
<dbReference type="Proteomes" id="UP000736672">
    <property type="component" value="Unassembled WGS sequence"/>
</dbReference>
<dbReference type="Pfam" id="PF00651">
    <property type="entry name" value="BTB"/>
    <property type="match status" value="1"/>
</dbReference>
<gene>
    <name evidence="3" type="ORF">B0J15DRAFT_521962</name>
</gene>
<dbReference type="SUPFAM" id="SSF54695">
    <property type="entry name" value="POZ domain"/>
    <property type="match status" value="1"/>
</dbReference>
<dbReference type="EMBL" id="JAGTJS010000003">
    <property type="protein sequence ID" value="KAH7273193.1"/>
    <property type="molecule type" value="Genomic_DNA"/>
</dbReference>
<proteinExistence type="predicted"/>
<dbReference type="Gene3D" id="3.30.710.10">
    <property type="entry name" value="Potassium Channel Kv1.1, Chain A"/>
    <property type="match status" value="1"/>
</dbReference>
<evidence type="ECO:0000256" key="1">
    <source>
        <dbReference type="SAM" id="MobiDB-lite"/>
    </source>
</evidence>